<evidence type="ECO:0000313" key="3">
    <source>
        <dbReference type="EMBL" id="PIL28640.1"/>
    </source>
</evidence>
<proteinExistence type="predicted"/>
<dbReference type="Pfam" id="PF14226">
    <property type="entry name" value="DIOX_N"/>
    <property type="match status" value="1"/>
</dbReference>
<organism evidence="3 4">
    <name type="scientific">Ganoderma sinense ZZ0214-1</name>
    <dbReference type="NCBI Taxonomy" id="1077348"/>
    <lineage>
        <taxon>Eukaryota</taxon>
        <taxon>Fungi</taxon>
        <taxon>Dikarya</taxon>
        <taxon>Basidiomycota</taxon>
        <taxon>Agaricomycotina</taxon>
        <taxon>Agaricomycetes</taxon>
        <taxon>Polyporales</taxon>
        <taxon>Polyporaceae</taxon>
        <taxon>Ganoderma</taxon>
    </lineage>
</organism>
<dbReference type="PANTHER" id="PTHR47990">
    <property type="entry name" value="2-OXOGLUTARATE (2OG) AND FE(II)-DEPENDENT OXYGENASE SUPERFAMILY PROTEIN-RELATED"/>
    <property type="match status" value="1"/>
</dbReference>
<feature type="domain" description="Non-haem dioxygenase N-terminal" evidence="2">
    <location>
        <begin position="28"/>
        <end position="129"/>
    </location>
</feature>
<sequence length="366" mass="41465">MPATTLPPVPRYTPPPTTTESLEWADLEIVDLSKAATPEGRAELAPRVRDIMRTTGFMYVVNHGLTHAQTERIFDIGNVFFTQVPDEERLNHAAKIAEEGSKIGYKPRQLWTIDNGVRDQHEQYALHRTIFGQQKHPKAIEPFLPELRAFSEHNHYNVLHPILRMLAIGMELPEDTFINMHNFDGVGDSHARFIKYHPRTAEDEAKTNGVWLKGHIDIGTVTILYSQPVAALQILSPDGKWRWVKHIDNALVVNVGDAIEMLSGGFYKGTIHRVVQPPEDQRGHTRLGTYYFALTDDDVKLVPLTESPVLQRTGPGIVRKCDDALAPTMGEWRRGRVKTYGFTEMTKRADGNEEQVINGIVLKYYN</sequence>
<evidence type="ECO:0000259" key="1">
    <source>
        <dbReference type="Pfam" id="PF03171"/>
    </source>
</evidence>
<dbReference type="Proteomes" id="UP000230002">
    <property type="component" value="Unassembled WGS sequence"/>
</dbReference>
<dbReference type="OrthoDB" id="406156at2759"/>
<dbReference type="InterPro" id="IPR027443">
    <property type="entry name" value="IPNS-like_sf"/>
</dbReference>
<evidence type="ECO:0008006" key="5">
    <source>
        <dbReference type="Google" id="ProtNLM"/>
    </source>
</evidence>
<feature type="domain" description="Isopenicillin N synthase-like Fe(2+) 2OG dioxygenase" evidence="1">
    <location>
        <begin position="202"/>
        <end position="280"/>
    </location>
</feature>
<evidence type="ECO:0000313" key="4">
    <source>
        <dbReference type="Proteomes" id="UP000230002"/>
    </source>
</evidence>
<keyword evidence="4" id="KW-1185">Reference proteome</keyword>
<dbReference type="InterPro" id="IPR026992">
    <property type="entry name" value="DIOX_N"/>
</dbReference>
<evidence type="ECO:0000259" key="2">
    <source>
        <dbReference type="Pfam" id="PF14226"/>
    </source>
</evidence>
<dbReference type="STRING" id="1077348.A0A2G8S4D9"/>
<gene>
    <name evidence="3" type="ORF">GSI_08682</name>
</gene>
<reference evidence="3 4" key="1">
    <citation type="journal article" date="2015" name="Sci. Rep.">
        <title>Chromosome-level genome map provides insights into diverse defense mechanisms in the medicinal fungus Ganoderma sinense.</title>
        <authorList>
            <person name="Zhu Y."/>
            <person name="Xu J."/>
            <person name="Sun C."/>
            <person name="Zhou S."/>
            <person name="Xu H."/>
            <person name="Nelson D.R."/>
            <person name="Qian J."/>
            <person name="Song J."/>
            <person name="Luo H."/>
            <person name="Xiang L."/>
            <person name="Li Y."/>
            <person name="Xu Z."/>
            <person name="Ji A."/>
            <person name="Wang L."/>
            <person name="Lu S."/>
            <person name="Hayward A."/>
            <person name="Sun W."/>
            <person name="Li X."/>
            <person name="Schwartz D.C."/>
            <person name="Wang Y."/>
            <person name="Chen S."/>
        </authorList>
    </citation>
    <scope>NUCLEOTIDE SEQUENCE [LARGE SCALE GENOMIC DNA]</scope>
    <source>
        <strain evidence="3 4">ZZ0214-1</strain>
    </source>
</reference>
<comment type="caution">
    <text evidence="3">The sequence shown here is derived from an EMBL/GenBank/DDBJ whole genome shotgun (WGS) entry which is preliminary data.</text>
</comment>
<name>A0A2G8S4D9_9APHY</name>
<dbReference type="Gene3D" id="2.60.120.330">
    <property type="entry name" value="B-lactam Antibiotic, Isopenicillin N Synthase, Chain"/>
    <property type="match status" value="1"/>
</dbReference>
<dbReference type="PRINTS" id="PR00682">
    <property type="entry name" value="IPNSYNTHASE"/>
</dbReference>
<accession>A0A2G8S4D9</accession>
<dbReference type="InterPro" id="IPR050231">
    <property type="entry name" value="Iron_ascorbate_oxido_reductase"/>
</dbReference>
<dbReference type="InterPro" id="IPR044861">
    <property type="entry name" value="IPNS-like_FE2OG_OXY"/>
</dbReference>
<protein>
    <recommendedName>
        <fullName evidence="5">Fe2OG dioxygenase domain-containing protein</fullName>
    </recommendedName>
</protein>
<dbReference type="SUPFAM" id="SSF51197">
    <property type="entry name" value="Clavaminate synthase-like"/>
    <property type="match status" value="1"/>
</dbReference>
<dbReference type="EMBL" id="AYKW01000023">
    <property type="protein sequence ID" value="PIL28640.1"/>
    <property type="molecule type" value="Genomic_DNA"/>
</dbReference>
<dbReference type="Pfam" id="PF03171">
    <property type="entry name" value="2OG-FeII_Oxy"/>
    <property type="match status" value="1"/>
</dbReference>
<dbReference type="AlphaFoldDB" id="A0A2G8S4D9"/>